<dbReference type="Proteomes" id="UP000824120">
    <property type="component" value="Chromosome 9"/>
</dbReference>
<feature type="compositionally biased region" description="Polar residues" evidence="1">
    <location>
        <begin position="109"/>
        <end position="126"/>
    </location>
</feature>
<dbReference type="AlphaFoldDB" id="A0A9J5XCL8"/>
<evidence type="ECO:0000313" key="3">
    <source>
        <dbReference type="Proteomes" id="UP000824120"/>
    </source>
</evidence>
<gene>
    <name evidence="2" type="ORF">H5410_045799</name>
</gene>
<feature type="region of interest" description="Disordered" evidence="1">
    <location>
        <begin position="96"/>
        <end position="126"/>
    </location>
</feature>
<proteinExistence type="predicted"/>
<evidence type="ECO:0000313" key="2">
    <source>
        <dbReference type="EMBL" id="KAG5585365.1"/>
    </source>
</evidence>
<organism evidence="2 3">
    <name type="scientific">Solanum commersonii</name>
    <name type="common">Commerson's wild potato</name>
    <name type="synonym">Commerson's nightshade</name>
    <dbReference type="NCBI Taxonomy" id="4109"/>
    <lineage>
        <taxon>Eukaryota</taxon>
        <taxon>Viridiplantae</taxon>
        <taxon>Streptophyta</taxon>
        <taxon>Embryophyta</taxon>
        <taxon>Tracheophyta</taxon>
        <taxon>Spermatophyta</taxon>
        <taxon>Magnoliopsida</taxon>
        <taxon>eudicotyledons</taxon>
        <taxon>Gunneridae</taxon>
        <taxon>Pentapetalae</taxon>
        <taxon>asterids</taxon>
        <taxon>lamiids</taxon>
        <taxon>Solanales</taxon>
        <taxon>Solanaceae</taxon>
        <taxon>Solanoideae</taxon>
        <taxon>Solaneae</taxon>
        <taxon>Solanum</taxon>
    </lineage>
</organism>
<accession>A0A9J5XCL8</accession>
<sequence>MFLALLCLVFIGFIITMFVHMSGTRSKRVRQPNKRQTVQLPTIIPSRALQSHIGSLHVNESSMHQPNLEVNQSLPYNSKYRPPIIPSRFLYSQTGSLHVNRPPLPQPSLEVNRSQPCNIESQTQYN</sequence>
<name>A0A9J5XCL8_SOLCO</name>
<reference evidence="2 3" key="1">
    <citation type="submission" date="2020-09" db="EMBL/GenBank/DDBJ databases">
        <title>De no assembly of potato wild relative species, Solanum commersonii.</title>
        <authorList>
            <person name="Cho K."/>
        </authorList>
    </citation>
    <scope>NUCLEOTIDE SEQUENCE [LARGE SCALE GENOMIC DNA]</scope>
    <source>
        <strain evidence="2">LZ3.2</strain>
        <tissue evidence="2">Leaf</tissue>
    </source>
</reference>
<dbReference type="EMBL" id="JACXVP010000009">
    <property type="protein sequence ID" value="KAG5585365.1"/>
    <property type="molecule type" value="Genomic_DNA"/>
</dbReference>
<evidence type="ECO:0000256" key="1">
    <source>
        <dbReference type="SAM" id="MobiDB-lite"/>
    </source>
</evidence>
<comment type="caution">
    <text evidence="2">The sequence shown here is derived from an EMBL/GenBank/DDBJ whole genome shotgun (WGS) entry which is preliminary data.</text>
</comment>
<keyword evidence="3" id="KW-1185">Reference proteome</keyword>
<dbReference type="OrthoDB" id="1327404at2759"/>
<protein>
    <submittedName>
        <fullName evidence="2">Uncharacterized protein</fullName>
    </submittedName>
</protein>